<sequence length="357" mass="39447">MSLAHHRRATSLWFFFLVLPLLLIGCGEKEKKQSAGKKRTPRVHLVQTIAATEQPLQHQTLRTGTLTAQKQVRIYNQEEGHIAALTLNEGDRVKQGSLLVRLDDRLLKSQLAKTRAARDKAEADLKRIQTLSKRKIVTHEKLTSSQTALRVAEAEEAVMRTRMGYTTIRAPLSGVVTERRVDPGDVAPRHTHLLTLIDPSTLITQVEVSELLLPHLKQGDPAQIRIDALGKQRFAGRIQRIHPTVDPRTRQGVVEVALTPPPPGVMAGQLCRVSLKTAPIQRLMIPFASLRQAEHTPFVYLLVDGKAVQRPVSPGMRMGDQVAILEGLKAGDKVITRGFLGLTPGKKVTPAPEAQQP</sequence>
<dbReference type="SUPFAM" id="SSF111369">
    <property type="entry name" value="HlyD-like secretion proteins"/>
    <property type="match status" value="1"/>
</dbReference>
<reference evidence="5" key="1">
    <citation type="submission" date="2015-04" db="EMBL/GenBank/DDBJ databases">
        <authorList>
            <person name="Syromyatnikov M.Y."/>
            <person name="Popov V.N."/>
        </authorList>
    </citation>
    <scope>NUCLEOTIDE SEQUENCE</scope>
    <source>
        <strain evidence="5">MO-1</strain>
    </source>
</reference>
<dbReference type="InterPro" id="IPR058637">
    <property type="entry name" value="YknX-like_C"/>
</dbReference>
<dbReference type="AlphaFoldDB" id="A0A1S7LCJ9"/>
<dbReference type="PANTHER" id="PTHR30469">
    <property type="entry name" value="MULTIDRUG RESISTANCE PROTEIN MDTA"/>
    <property type="match status" value="1"/>
</dbReference>
<dbReference type="InterPro" id="IPR058625">
    <property type="entry name" value="MdtA-like_BSH"/>
</dbReference>
<organism evidence="5">
    <name type="scientific">Magnetococcus massalia (strain MO-1)</name>
    <dbReference type="NCBI Taxonomy" id="451514"/>
    <lineage>
        <taxon>Bacteria</taxon>
        <taxon>Pseudomonadati</taxon>
        <taxon>Pseudomonadota</taxon>
        <taxon>Magnetococcia</taxon>
        <taxon>Magnetococcales</taxon>
        <taxon>Magnetococcaceae</taxon>
        <taxon>Magnetococcus</taxon>
    </lineage>
</organism>
<dbReference type="GO" id="GO:1990281">
    <property type="term" value="C:efflux pump complex"/>
    <property type="evidence" value="ECO:0007669"/>
    <property type="project" value="TreeGrafter"/>
</dbReference>
<dbReference type="NCBIfam" id="TIGR01730">
    <property type="entry name" value="RND_mfp"/>
    <property type="match status" value="1"/>
</dbReference>
<protein>
    <submittedName>
        <fullName evidence="5">Putative Efflux transporter, RND family, MFP subunit</fullName>
    </submittedName>
</protein>
<dbReference type="PANTHER" id="PTHR30469:SF15">
    <property type="entry name" value="HLYD FAMILY OF SECRETION PROTEINS"/>
    <property type="match status" value="1"/>
</dbReference>
<accession>A0A1S7LCJ9</accession>
<evidence type="ECO:0000259" key="3">
    <source>
        <dbReference type="Pfam" id="PF25954"/>
    </source>
</evidence>
<name>A0A1S7LCJ9_MAGMO</name>
<feature type="domain" description="CusB-like beta-barrel" evidence="3">
    <location>
        <begin position="205"/>
        <end position="277"/>
    </location>
</feature>
<evidence type="ECO:0000313" key="5">
    <source>
        <dbReference type="EMBL" id="CRH04512.1"/>
    </source>
</evidence>
<dbReference type="Pfam" id="PF25917">
    <property type="entry name" value="BSH_RND"/>
    <property type="match status" value="1"/>
</dbReference>
<dbReference type="Pfam" id="PF25954">
    <property type="entry name" value="Beta-barrel_RND_2"/>
    <property type="match status" value="1"/>
</dbReference>
<dbReference type="Gene3D" id="2.40.30.170">
    <property type="match status" value="1"/>
</dbReference>
<proteinExistence type="inferred from homology"/>
<dbReference type="PROSITE" id="PS51257">
    <property type="entry name" value="PROKAR_LIPOPROTEIN"/>
    <property type="match status" value="1"/>
</dbReference>
<feature type="domain" description="YknX-like C-terminal permuted SH3-like" evidence="4">
    <location>
        <begin position="283"/>
        <end position="349"/>
    </location>
</feature>
<dbReference type="Pfam" id="PF25989">
    <property type="entry name" value="YknX_C"/>
    <property type="match status" value="1"/>
</dbReference>
<dbReference type="Gene3D" id="2.40.50.100">
    <property type="match status" value="1"/>
</dbReference>
<evidence type="ECO:0000259" key="2">
    <source>
        <dbReference type="Pfam" id="PF25917"/>
    </source>
</evidence>
<evidence type="ECO:0000259" key="4">
    <source>
        <dbReference type="Pfam" id="PF25989"/>
    </source>
</evidence>
<gene>
    <name evidence="5" type="ORF">MAGMO_0299</name>
</gene>
<dbReference type="InterPro" id="IPR058792">
    <property type="entry name" value="Beta-barrel_RND_2"/>
</dbReference>
<dbReference type="EMBL" id="LO017727">
    <property type="protein sequence ID" value="CRH04512.1"/>
    <property type="molecule type" value="Genomic_DNA"/>
</dbReference>
<dbReference type="Gene3D" id="2.40.420.20">
    <property type="match status" value="1"/>
</dbReference>
<dbReference type="Gene3D" id="1.10.287.470">
    <property type="entry name" value="Helix hairpin bin"/>
    <property type="match status" value="1"/>
</dbReference>
<comment type="similarity">
    <text evidence="1">Belongs to the membrane fusion protein (MFP) (TC 8.A.1) family.</text>
</comment>
<dbReference type="InterPro" id="IPR006143">
    <property type="entry name" value="RND_pump_MFP"/>
</dbReference>
<dbReference type="GO" id="GO:0015562">
    <property type="term" value="F:efflux transmembrane transporter activity"/>
    <property type="evidence" value="ECO:0007669"/>
    <property type="project" value="TreeGrafter"/>
</dbReference>
<evidence type="ECO:0000256" key="1">
    <source>
        <dbReference type="ARBA" id="ARBA00009477"/>
    </source>
</evidence>
<feature type="domain" description="Multidrug resistance protein MdtA-like barrel-sandwich hybrid" evidence="2">
    <location>
        <begin position="71"/>
        <end position="186"/>
    </location>
</feature>